<dbReference type="Gene3D" id="3.40.50.1820">
    <property type="entry name" value="alpha/beta hydrolase"/>
    <property type="match status" value="1"/>
</dbReference>
<feature type="domain" description="Poly-beta-hydroxybutyrate polymerase N-terminal" evidence="3">
    <location>
        <begin position="68"/>
        <end position="235"/>
    </location>
</feature>
<keyword evidence="2" id="KW-0012">Acyltransferase</keyword>
<dbReference type="Pfam" id="PF07167">
    <property type="entry name" value="PhaC_N"/>
    <property type="match status" value="1"/>
</dbReference>
<feature type="domain" description="Poly-beta-hydroxybutyrate polymerase N-terminal" evidence="4">
    <location>
        <begin position="10"/>
        <end position="48"/>
    </location>
</feature>
<reference evidence="5 6" key="1">
    <citation type="submission" date="2024-07" db="EMBL/GenBank/DDBJ databases">
        <title>Marimonas sp.nov., isolated from tidal-flat sediment.</title>
        <authorList>
            <person name="Jayan J.N."/>
            <person name="Lee S.S."/>
        </authorList>
    </citation>
    <scope>NUCLEOTIDE SEQUENCE [LARGE SCALE GENOMIC DNA]</scope>
    <source>
        <strain evidence="5 6">MJW-29</strain>
    </source>
</reference>
<dbReference type="PANTHER" id="PTHR36837">
    <property type="entry name" value="POLY(3-HYDROXYALKANOATE) POLYMERASE SUBUNIT PHAC"/>
    <property type="match status" value="1"/>
</dbReference>
<evidence type="ECO:0000313" key="5">
    <source>
        <dbReference type="EMBL" id="MEW9921643.1"/>
    </source>
</evidence>
<evidence type="ECO:0000259" key="4">
    <source>
        <dbReference type="Pfam" id="PF12551"/>
    </source>
</evidence>
<comment type="caution">
    <text evidence="5">The sequence shown here is derived from an EMBL/GenBank/DDBJ whole genome shotgun (WGS) entry which is preliminary data.</text>
</comment>
<dbReference type="InterPro" id="IPR022211">
    <property type="entry name" value="PHBC_N"/>
</dbReference>
<evidence type="ECO:0000256" key="1">
    <source>
        <dbReference type="ARBA" id="ARBA00022679"/>
    </source>
</evidence>
<evidence type="ECO:0000313" key="6">
    <source>
        <dbReference type="Proteomes" id="UP001556098"/>
    </source>
</evidence>
<dbReference type="SUPFAM" id="SSF53474">
    <property type="entry name" value="alpha/beta-Hydrolases"/>
    <property type="match status" value="1"/>
</dbReference>
<proteinExistence type="predicted"/>
<protein>
    <submittedName>
        <fullName evidence="5">PHA/PHB synthase family protein</fullName>
    </submittedName>
</protein>
<gene>
    <name evidence="5" type="ORF">AB2B41_18700</name>
</gene>
<accession>A0ABV3RUC9</accession>
<dbReference type="InterPro" id="IPR029058">
    <property type="entry name" value="AB_hydrolase_fold"/>
</dbReference>
<dbReference type="InterPro" id="IPR051321">
    <property type="entry name" value="PHA/PHB_synthase"/>
</dbReference>
<dbReference type="PANTHER" id="PTHR36837:SF5">
    <property type="entry name" value="POLY-3-HYDROXYBUTYRATE SYNTHASE"/>
    <property type="match status" value="1"/>
</dbReference>
<keyword evidence="1" id="KW-0808">Transferase</keyword>
<organism evidence="5 6">
    <name type="scientific">Sulfitobacter sediminis</name>
    <dbReference type="NCBI Taxonomy" id="3234186"/>
    <lineage>
        <taxon>Bacteria</taxon>
        <taxon>Pseudomonadati</taxon>
        <taxon>Pseudomonadota</taxon>
        <taxon>Alphaproteobacteria</taxon>
        <taxon>Rhodobacterales</taxon>
        <taxon>Roseobacteraceae</taxon>
        <taxon>Sulfitobacter</taxon>
    </lineage>
</organism>
<evidence type="ECO:0000259" key="3">
    <source>
        <dbReference type="Pfam" id="PF07167"/>
    </source>
</evidence>
<dbReference type="EMBL" id="JBFNXX010000018">
    <property type="protein sequence ID" value="MEW9921643.1"/>
    <property type="molecule type" value="Genomic_DNA"/>
</dbReference>
<dbReference type="Pfam" id="PF12551">
    <property type="entry name" value="PHBC_N"/>
    <property type="match status" value="1"/>
</dbReference>
<sequence length="550" mass="61663">MSRAERPETRTDAGWHAMLGEFTGGLSPAALITAYVDWYIHLLASPDKQSELAGLAVENLSEIDPAEDPRFADPAWAGFPYNVMAQGFLGAQRWWDAATTGLRGVDPKHENIVHFAARQWLDMLSPANFALTNPQVMARTRAERGENLIRGARYWIEDFNRLLSRQPRQSGHYKVGEDLATTPGDVVMRNRLVELIRYRPTTERVRPEPILIVPAWIMKFYILDLTEERSLVAYLRDQGFEVYILSWKNPGEEDAELSMQDYVDLGVRAAVDHIAPGKGDRLHAVGYCLGGTLLAIAAAAMARDEDARLATMSLLASQVDFSEPGELGLFINESQVSFLEDMMQTRGYLEADQMAGAFRLLRSNDLIWSRVIRHYLLGERTQDNPLMAWNADATHMPARMHSEYLRSLFLGNDLAKGRFEVDGASVALTDIRCPIYSVGTETDHVSPWKSVFRLGLLTDTDVTFTLTNGGHNTGILSEPGRGDWHFRTGHKTEAQRHVTAQKWFERTKPQDGSWWPHWAKWLAAQSGAPVAVPVRPRKSLGSAPGTYVFG</sequence>
<keyword evidence="6" id="KW-1185">Reference proteome</keyword>
<dbReference type="InterPro" id="IPR010941">
    <property type="entry name" value="PhaC_N"/>
</dbReference>
<evidence type="ECO:0000256" key="2">
    <source>
        <dbReference type="ARBA" id="ARBA00023315"/>
    </source>
</evidence>
<dbReference type="Proteomes" id="UP001556098">
    <property type="component" value="Unassembled WGS sequence"/>
</dbReference>
<name>A0ABV3RUC9_9RHOB</name>
<dbReference type="RefSeq" id="WP_367879343.1">
    <property type="nucleotide sequence ID" value="NZ_JBFNXX010000018.1"/>
</dbReference>